<dbReference type="FunFam" id="3.60.21.10:FF:000002">
    <property type="entry name" value="Serine/threonine-protein phosphatase"/>
    <property type="match status" value="1"/>
</dbReference>
<evidence type="ECO:0000313" key="16">
    <source>
        <dbReference type="EMBL" id="CAF3593217.1"/>
    </source>
</evidence>
<dbReference type="InterPro" id="IPR006186">
    <property type="entry name" value="Ser/Thr-sp_prot-phosphatase"/>
</dbReference>
<comment type="similarity">
    <text evidence="3">Belongs to the PPP phosphatase family. PP-2B subfamily.</text>
</comment>
<feature type="transmembrane region" description="Helical" evidence="14">
    <location>
        <begin position="139"/>
        <end position="159"/>
    </location>
</feature>
<feature type="compositionally biased region" description="Polar residues" evidence="13">
    <location>
        <begin position="1097"/>
        <end position="1121"/>
    </location>
</feature>
<dbReference type="GO" id="GO:0005516">
    <property type="term" value="F:calmodulin binding"/>
    <property type="evidence" value="ECO:0007669"/>
    <property type="project" value="UniProtKB-KW"/>
</dbReference>
<feature type="compositionally biased region" description="Polar residues" evidence="13">
    <location>
        <begin position="1211"/>
        <end position="1220"/>
    </location>
</feature>
<keyword evidence="9" id="KW-0408">Iron</keyword>
<dbReference type="Gene3D" id="3.60.21.10">
    <property type="match status" value="1"/>
</dbReference>
<dbReference type="SMART" id="SM00156">
    <property type="entry name" value="PP2Ac"/>
    <property type="match status" value="1"/>
</dbReference>
<dbReference type="InterPro" id="IPR041751">
    <property type="entry name" value="MPP_PP2B"/>
</dbReference>
<feature type="region of interest" description="Disordered" evidence="13">
    <location>
        <begin position="976"/>
        <end position="1022"/>
    </location>
</feature>
<dbReference type="InterPro" id="IPR036259">
    <property type="entry name" value="MFS_trans_sf"/>
</dbReference>
<gene>
    <name evidence="16" type="ORF">JBS370_LOCUS3403</name>
</gene>
<feature type="domain" description="Serine/threonine specific protein phosphatases" evidence="15">
    <location>
        <begin position="644"/>
        <end position="649"/>
    </location>
</feature>
<feature type="transmembrane region" description="Helical" evidence="14">
    <location>
        <begin position="418"/>
        <end position="436"/>
    </location>
</feature>
<feature type="transmembrane region" description="Helical" evidence="14">
    <location>
        <begin position="387"/>
        <end position="406"/>
    </location>
</feature>
<evidence type="ECO:0000256" key="5">
    <source>
        <dbReference type="ARBA" id="ARBA00022801"/>
    </source>
</evidence>
<dbReference type="GO" id="GO:0097720">
    <property type="term" value="P:calcineurin-mediated signaling"/>
    <property type="evidence" value="ECO:0007669"/>
    <property type="project" value="InterPro"/>
</dbReference>
<dbReference type="SUPFAM" id="SSF56300">
    <property type="entry name" value="Metallo-dependent phosphatases"/>
    <property type="match status" value="1"/>
</dbReference>
<feature type="compositionally biased region" description="Basic and acidic residues" evidence="13">
    <location>
        <begin position="1225"/>
        <end position="1234"/>
    </location>
</feature>
<keyword evidence="14" id="KW-0472">Membrane</keyword>
<evidence type="ECO:0000256" key="10">
    <source>
        <dbReference type="ARBA" id="ARBA00047761"/>
    </source>
</evidence>
<comment type="caution">
    <text evidence="16">The sequence shown here is derived from an EMBL/GenBank/DDBJ whole genome shotgun (WGS) entry which is preliminary data.</text>
</comment>
<feature type="compositionally biased region" description="Low complexity" evidence="13">
    <location>
        <begin position="1169"/>
        <end position="1204"/>
    </location>
</feature>
<dbReference type="InterPro" id="IPR029052">
    <property type="entry name" value="Metallo-depent_PP-like"/>
</dbReference>
<keyword evidence="4" id="KW-0479">Metal-binding</keyword>
<proteinExistence type="inferred from homology"/>
<comment type="cofactor">
    <cofactor evidence="2">
        <name>Fe(3+)</name>
        <dbReference type="ChEBI" id="CHEBI:29034"/>
    </cofactor>
</comment>
<dbReference type="EC" id="3.1.3.16" evidence="12"/>
<feature type="compositionally biased region" description="Basic and acidic residues" evidence="13">
    <location>
        <begin position="1072"/>
        <end position="1091"/>
    </location>
</feature>
<evidence type="ECO:0000256" key="7">
    <source>
        <dbReference type="ARBA" id="ARBA00022860"/>
    </source>
</evidence>
<evidence type="ECO:0000256" key="4">
    <source>
        <dbReference type="ARBA" id="ARBA00022723"/>
    </source>
</evidence>
<keyword evidence="14" id="KW-1133">Transmembrane helix</keyword>
<feature type="compositionally biased region" description="Low complexity" evidence="13">
    <location>
        <begin position="1043"/>
        <end position="1068"/>
    </location>
</feature>
<keyword evidence="6" id="KW-0862">Zinc</keyword>
<feature type="transmembrane region" description="Helical" evidence="14">
    <location>
        <begin position="165"/>
        <end position="191"/>
    </location>
</feature>
<organism evidence="16 17">
    <name type="scientific">Rotaria sordida</name>
    <dbReference type="NCBI Taxonomy" id="392033"/>
    <lineage>
        <taxon>Eukaryota</taxon>
        <taxon>Metazoa</taxon>
        <taxon>Spiralia</taxon>
        <taxon>Gnathifera</taxon>
        <taxon>Rotifera</taxon>
        <taxon>Eurotatoria</taxon>
        <taxon>Bdelloidea</taxon>
        <taxon>Philodinida</taxon>
        <taxon>Philodinidae</taxon>
        <taxon>Rotaria</taxon>
    </lineage>
</organism>
<dbReference type="PRINTS" id="PR00114">
    <property type="entry name" value="STPHPHTASE"/>
</dbReference>
<name>A0A818MQX4_9BILA</name>
<protein>
    <recommendedName>
        <fullName evidence="12">Serine/threonine-protein phosphatase</fullName>
        <ecNumber evidence="12">3.1.3.16</ecNumber>
    </recommendedName>
</protein>
<comment type="catalytic activity">
    <reaction evidence="11 12">
        <text>O-phospho-L-threonyl-[protein] + H2O = L-threonyl-[protein] + phosphate</text>
        <dbReference type="Rhea" id="RHEA:47004"/>
        <dbReference type="Rhea" id="RHEA-COMP:11060"/>
        <dbReference type="Rhea" id="RHEA-COMP:11605"/>
        <dbReference type="ChEBI" id="CHEBI:15377"/>
        <dbReference type="ChEBI" id="CHEBI:30013"/>
        <dbReference type="ChEBI" id="CHEBI:43474"/>
        <dbReference type="ChEBI" id="CHEBI:61977"/>
        <dbReference type="EC" id="3.1.3.16"/>
    </reaction>
</comment>
<comment type="cofactor">
    <cofactor evidence="1">
        <name>Zn(2+)</name>
        <dbReference type="ChEBI" id="CHEBI:29105"/>
    </cofactor>
</comment>
<keyword evidence="14" id="KW-0812">Transmembrane</keyword>
<feature type="compositionally biased region" description="Gly residues" evidence="13">
    <location>
        <begin position="1243"/>
        <end position="1255"/>
    </location>
</feature>
<evidence type="ECO:0000256" key="13">
    <source>
        <dbReference type="SAM" id="MobiDB-lite"/>
    </source>
</evidence>
<dbReference type="GO" id="GO:0033192">
    <property type="term" value="F:calmodulin-dependent protein phosphatase activity"/>
    <property type="evidence" value="ECO:0007669"/>
    <property type="project" value="InterPro"/>
</dbReference>
<evidence type="ECO:0000313" key="17">
    <source>
        <dbReference type="Proteomes" id="UP000663836"/>
    </source>
</evidence>
<keyword evidence="8" id="KW-0904">Protein phosphatase</keyword>
<feature type="transmembrane region" description="Helical" evidence="14">
    <location>
        <begin position="231"/>
        <end position="252"/>
    </location>
</feature>
<dbReference type="PROSITE" id="PS00125">
    <property type="entry name" value="SER_THR_PHOSPHATASE"/>
    <property type="match status" value="1"/>
</dbReference>
<feature type="region of interest" description="Disordered" evidence="13">
    <location>
        <begin position="484"/>
        <end position="510"/>
    </location>
</feature>
<feature type="region of interest" description="Disordered" evidence="13">
    <location>
        <begin position="1035"/>
        <end position="1273"/>
    </location>
</feature>
<dbReference type="SUPFAM" id="SSF103473">
    <property type="entry name" value="MFS general substrate transporter"/>
    <property type="match status" value="1"/>
</dbReference>
<keyword evidence="5 12" id="KW-0378">Hydrolase</keyword>
<feature type="compositionally biased region" description="Polar residues" evidence="13">
    <location>
        <begin position="1150"/>
        <end position="1162"/>
    </location>
</feature>
<feature type="transmembrane region" description="Helical" evidence="14">
    <location>
        <begin position="362"/>
        <end position="381"/>
    </location>
</feature>
<feature type="transmembrane region" description="Helical" evidence="14">
    <location>
        <begin position="296"/>
        <end position="323"/>
    </location>
</feature>
<dbReference type="EMBL" id="CAJOBD010000145">
    <property type="protein sequence ID" value="CAF3593217.1"/>
    <property type="molecule type" value="Genomic_DNA"/>
</dbReference>
<evidence type="ECO:0000256" key="3">
    <source>
        <dbReference type="ARBA" id="ARBA00009905"/>
    </source>
</evidence>
<evidence type="ECO:0000256" key="14">
    <source>
        <dbReference type="SAM" id="Phobius"/>
    </source>
</evidence>
<keyword evidence="7" id="KW-0112">Calmodulin-binding</keyword>
<feature type="transmembrane region" description="Helical" evidence="14">
    <location>
        <begin position="20"/>
        <end position="40"/>
    </location>
</feature>
<dbReference type="Proteomes" id="UP000663836">
    <property type="component" value="Unassembled WGS sequence"/>
</dbReference>
<evidence type="ECO:0000259" key="15">
    <source>
        <dbReference type="PROSITE" id="PS00125"/>
    </source>
</evidence>
<comment type="catalytic activity">
    <reaction evidence="10">
        <text>O-phospho-L-seryl-[protein] + H2O = L-seryl-[protein] + phosphate</text>
        <dbReference type="Rhea" id="RHEA:20629"/>
        <dbReference type="Rhea" id="RHEA-COMP:9863"/>
        <dbReference type="Rhea" id="RHEA-COMP:11604"/>
        <dbReference type="ChEBI" id="CHEBI:15377"/>
        <dbReference type="ChEBI" id="CHEBI:29999"/>
        <dbReference type="ChEBI" id="CHEBI:43474"/>
        <dbReference type="ChEBI" id="CHEBI:83421"/>
        <dbReference type="EC" id="3.1.3.16"/>
    </reaction>
</comment>
<feature type="transmembrane region" description="Helical" evidence="14">
    <location>
        <begin position="203"/>
        <end position="225"/>
    </location>
</feature>
<feature type="compositionally biased region" description="Polar residues" evidence="13">
    <location>
        <begin position="986"/>
        <end position="995"/>
    </location>
</feature>
<dbReference type="CDD" id="cd07416">
    <property type="entry name" value="MPP_PP2B"/>
    <property type="match status" value="1"/>
</dbReference>
<dbReference type="GO" id="GO:0046872">
    <property type="term" value="F:metal ion binding"/>
    <property type="evidence" value="ECO:0007669"/>
    <property type="project" value="UniProtKB-KW"/>
</dbReference>
<dbReference type="Gene3D" id="1.20.1250.20">
    <property type="entry name" value="MFS general substrate transporter like domains"/>
    <property type="match status" value="1"/>
</dbReference>
<feature type="transmembrane region" description="Helical" evidence="14">
    <location>
        <begin position="448"/>
        <end position="472"/>
    </location>
</feature>
<evidence type="ECO:0000256" key="12">
    <source>
        <dbReference type="RuleBase" id="RU004273"/>
    </source>
</evidence>
<evidence type="ECO:0000256" key="11">
    <source>
        <dbReference type="ARBA" id="ARBA00048336"/>
    </source>
</evidence>
<dbReference type="AlphaFoldDB" id="A0A818MQX4"/>
<feature type="transmembrane region" description="Helical" evidence="14">
    <location>
        <begin position="106"/>
        <end position="127"/>
    </location>
</feature>
<dbReference type="InterPro" id="IPR004843">
    <property type="entry name" value="Calcineurin-like_PHP"/>
</dbReference>
<feature type="transmembrane region" description="Helical" evidence="14">
    <location>
        <begin position="335"/>
        <end position="355"/>
    </location>
</feature>
<sequence length="1273" mass="142916">MEDQNNVKKPLLPPTLPRWWRVLLPLSLIVIISTIDKIVLNDFIEYRYTIYYGLNSSSTQNNHELCLNASRRSHYSTASILLTTTTPKYPISTTLSPNEQIQASNAHLNVLLSLAATVPSILISILLGANCDRIGRKSLVALPFIGKSIRYFILIFVAYYDLSNIWIILSVIFDGVFGTAALSILSSFAYVTDCTNEKKRTSSITVTEVSLIGSRLLPLLLVGIYLQHPRYVQLMIFTLLLSVSGFIFCIFFQPESKLNVQHLNMFQQLKQCEFQTIAKSFRVFSVKRKEHKQRSLLMLVSIHLLSIIMLLGNMSINFLYLYGAPFCFDSFGVSLNNSVQIVTTVLLTIPFTLFIAKRTDHLLLPMLGCLAYITQLILFGIAPQNWILHLAAGIGGILYVLIPIIRSRITKLVEPDEYAVVFILASVVESGGYYAISALTNEIYQLSLSFYPGLVFFCLAIVGVITIILMSSSNITHKPQMMATTTTTTTTSTSTSTKKESSPPTSTTNTYVRCLPHPPTYHLTIADLFDTSTGGGKPRLERLREHLIAEGRLEEDAALKIIEYGEHLLRSENTLVDLEAPITVCGDIHGQFYDLMKLIEVGGPPATTRYLFMGDYVDRGYFSIECVLYLWALKIHYPKTFFLLRGNHECRHLTEYFTFKTECKIKYTERVYDACMHAFDCLPLAAVIDKQFLCVHGGLSPEIHTLDDIKKLDRFKEPPPYGPMCDLLWSDPVEDYGHEKSHEEKYLFNATRGCSYFYTFKAVNDFLVRNSLLTVIRAHEAQDVGYRMYRKCPQSGFPSLMTIFSAPNYLDVYQNKAAILKYDTNIVNIRQFNSSPHPYWLPNFMNVFTWSLPFVGEKVTEMLINILNICSEEELITDLSNDQQNDNDNQFRRDAIRSKIRAVGKMAKVYASLREASENVLNLKGLAPVSPASSTTNLTELMDEEGDTTEHRKVPTDFSFSTAKTFDQINERMPPWSDAERKQRLTNRNQTTNEESIIHNVDSDNEQKESTINERDSTPHTPILVILKEDEKILNGTDNIPNKTSCESSSSKSKTDLSQLKQKSISSSTGDQHTDLEHTQINSDKNHDKNLSHQKHSTNISNSSTASGGFSIKNPVSSFRSWVSHKKSSKEDSMTTTMNRSITKYGKIDTSPTPRKASANSDATKRTRTNSASATTTSSVINNHHQQQQQQPTQSNSSSATSATRVKKKSSFTLRNTNPITLLKRTPETNHHQTDLSPTEQTGAGGGGGGGGGPFGYLKQLVRGDSSSSEKKQ</sequence>
<evidence type="ECO:0000256" key="9">
    <source>
        <dbReference type="ARBA" id="ARBA00023004"/>
    </source>
</evidence>
<evidence type="ECO:0000256" key="8">
    <source>
        <dbReference type="ARBA" id="ARBA00022912"/>
    </source>
</evidence>
<dbReference type="InterPro" id="IPR043360">
    <property type="entry name" value="PP2B"/>
</dbReference>
<feature type="compositionally biased region" description="Basic and acidic residues" evidence="13">
    <location>
        <begin position="1001"/>
        <end position="1018"/>
    </location>
</feature>
<reference evidence="16" key="1">
    <citation type="submission" date="2021-02" db="EMBL/GenBank/DDBJ databases">
        <authorList>
            <person name="Nowell W R."/>
        </authorList>
    </citation>
    <scope>NUCLEOTIDE SEQUENCE</scope>
</reference>
<dbReference type="PANTHER" id="PTHR45673">
    <property type="entry name" value="SERINE/THREONINE-PROTEIN PHOSPHATASE 2B CATALYTIC SUBUNIT 1-RELATED"/>
    <property type="match status" value="1"/>
</dbReference>
<evidence type="ECO:0000256" key="6">
    <source>
        <dbReference type="ARBA" id="ARBA00022833"/>
    </source>
</evidence>
<evidence type="ECO:0000256" key="1">
    <source>
        <dbReference type="ARBA" id="ARBA00001947"/>
    </source>
</evidence>
<accession>A0A818MQX4</accession>
<evidence type="ECO:0000256" key="2">
    <source>
        <dbReference type="ARBA" id="ARBA00001965"/>
    </source>
</evidence>
<dbReference type="Pfam" id="PF00149">
    <property type="entry name" value="Metallophos"/>
    <property type="match status" value="1"/>
</dbReference>